<evidence type="ECO:0000256" key="4">
    <source>
        <dbReference type="ARBA" id="ARBA00022676"/>
    </source>
</evidence>
<dbReference type="GO" id="GO:0047213">
    <property type="term" value="F:anthocyanidin 3-O-glucosyltransferase activity"/>
    <property type="evidence" value="ECO:0007669"/>
    <property type="project" value="UniProtKB-EC"/>
</dbReference>
<gene>
    <name evidence="8" type="ORF">RCOM_1333970</name>
</gene>
<dbReference type="CDD" id="cd03784">
    <property type="entry name" value="GT1_Gtf-like"/>
    <property type="match status" value="1"/>
</dbReference>
<keyword evidence="9" id="KW-1185">Reference proteome</keyword>
<accession>B9S755</accession>
<dbReference type="PROSITE" id="PS00375">
    <property type="entry name" value="UDPGT"/>
    <property type="match status" value="1"/>
</dbReference>
<comment type="pathway">
    <text evidence="1">Pigment biosynthesis; anthocyanin biosynthesis.</text>
</comment>
<dbReference type="GO" id="GO:0009718">
    <property type="term" value="P:anthocyanin-containing compound biosynthetic process"/>
    <property type="evidence" value="ECO:0007669"/>
    <property type="project" value="UniProtKB-UniPathway"/>
</dbReference>
<dbReference type="Proteomes" id="UP000008311">
    <property type="component" value="Unassembled WGS sequence"/>
</dbReference>
<dbReference type="PANTHER" id="PTHR48048">
    <property type="entry name" value="GLYCOSYLTRANSFERASE"/>
    <property type="match status" value="1"/>
</dbReference>
<name>B9S755_RICCO</name>
<keyword evidence="5 7" id="KW-0808">Transferase</keyword>
<dbReference type="EC" id="2.4.1.115" evidence="3"/>
<comment type="catalytic activity">
    <reaction evidence="6">
        <text>an anthocyanidin + UDP-alpha-D-glucose + H(+) = an anthocyanidin 3-O-beta-D-glucoside + UDP</text>
        <dbReference type="Rhea" id="RHEA:20093"/>
        <dbReference type="ChEBI" id="CHEBI:15378"/>
        <dbReference type="ChEBI" id="CHEBI:16307"/>
        <dbReference type="ChEBI" id="CHEBI:58223"/>
        <dbReference type="ChEBI" id="CHEBI:58885"/>
        <dbReference type="ChEBI" id="CHEBI:143576"/>
        <dbReference type="EC" id="2.4.1.115"/>
    </reaction>
</comment>
<dbReference type="SUPFAM" id="SSF53756">
    <property type="entry name" value="UDP-Glycosyltransferase/glycogen phosphorylase"/>
    <property type="match status" value="1"/>
</dbReference>
<dbReference type="InParanoid" id="B9S755"/>
<keyword evidence="4 7" id="KW-0328">Glycosyltransferase</keyword>
<dbReference type="EMBL" id="EQ973883">
    <property type="protein sequence ID" value="EEF40634.1"/>
    <property type="molecule type" value="Genomic_DNA"/>
</dbReference>
<dbReference type="Gene3D" id="3.40.50.2000">
    <property type="entry name" value="Glycogen Phosphorylase B"/>
    <property type="match status" value="3"/>
</dbReference>
<dbReference type="InterPro" id="IPR035595">
    <property type="entry name" value="UDP_glycos_trans_CS"/>
</dbReference>
<dbReference type="KEGG" id="rcu:8283251"/>
<proteinExistence type="inferred from homology"/>
<comment type="similarity">
    <text evidence="2 7">Belongs to the UDP-glycosyltransferase family.</text>
</comment>
<dbReference type="OrthoDB" id="5835829at2759"/>
<evidence type="ECO:0000256" key="5">
    <source>
        <dbReference type="ARBA" id="ARBA00022679"/>
    </source>
</evidence>
<dbReference type="PANTHER" id="PTHR48048:SF20">
    <property type="entry name" value="GLYCOSYLTRANSFERASE"/>
    <property type="match status" value="1"/>
</dbReference>
<evidence type="ECO:0000313" key="9">
    <source>
        <dbReference type="Proteomes" id="UP000008311"/>
    </source>
</evidence>
<evidence type="ECO:0000313" key="8">
    <source>
        <dbReference type="EMBL" id="EEF40634.1"/>
    </source>
</evidence>
<dbReference type="STRING" id="3988.B9S755"/>
<dbReference type="UniPathway" id="UPA00009"/>
<dbReference type="InterPro" id="IPR050481">
    <property type="entry name" value="UDP-glycosyltransf_plant"/>
</dbReference>
<dbReference type="InterPro" id="IPR002213">
    <property type="entry name" value="UDP_glucos_trans"/>
</dbReference>
<dbReference type="Pfam" id="PF00201">
    <property type="entry name" value="UDPGT"/>
    <property type="match status" value="1"/>
</dbReference>
<evidence type="ECO:0000256" key="2">
    <source>
        <dbReference type="ARBA" id="ARBA00009995"/>
    </source>
</evidence>
<dbReference type="GO" id="GO:0016757">
    <property type="term" value="F:glycosyltransferase activity"/>
    <property type="evidence" value="ECO:0000318"/>
    <property type="project" value="GO_Central"/>
</dbReference>
<evidence type="ECO:0000256" key="7">
    <source>
        <dbReference type="RuleBase" id="RU003718"/>
    </source>
</evidence>
<organism evidence="8 9">
    <name type="scientific">Ricinus communis</name>
    <name type="common">Castor bean</name>
    <dbReference type="NCBI Taxonomy" id="3988"/>
    <lineage>
        <taxon>Eukaryota</taxon>
        <taxon>Viridiplantae</taxon>
        <taxon>Streptophyta</taxon>
        <taxon>Embryophyta</taxon>
        <taxon>Tracheophyta</taxon>
        <taxon>Spermatophyta</taxon>
        <taxon>Magnoliopsida</taxon>
        <taxon>eudicotyledons</taxon>
        <taxon>Gunneridae</taxon>
        <taxon>Pentapetalae</taxon>
        <taxon>rosids</taxon>
        <taxon>fabids</taxon>
        <taxon>Malpighiales</taxon>
        <taxon>Euphorbiaceae</taxon>
        <taxon>Acalyphoideae</taxon>
        <taxon>Acalypheae</taxon>
        <taxon>Ricinus</taxon>
    </lineage>
</organism>
<evidence type="ECO:0000256" key="3">
    <source>
        <dbReference type="ARBA" id="ARBA00012585"/>
    </source>
</evidence>
<evidence type="ECO:0000256" key="1">
    <source>
        <dbReference type="ARBA" id="ARBA00004935"/>
    </source>
</evidence>
<protein>
    <recommendedName>
        <fullName evidence="3">anthocyanidin 3-O-glucosyltransferase</fullName>
        <ecNumber evidence="3">2.4.1.115</ecNumber>
    </recommendedName>
</protein>
<dbReference type="AlphaFoldDB" id="B9S755"/>
<sequence>MQDTIVLYPSSGIGHVISMVELGKLILRHYNHHFSITILLFTADLCHTSAITSYINAISQAYPSISFRRFPRVFVDTTPTRSNPAMAFEAILLNKPYVLDSLQEISKVNTFEDLETKAIKTIADGVCVPDAPTPPTYYIGPLIAGDSRHEAQHDCLSWLDRQPRNSVVFLCFGSRGSFSRQQLKEIANGLERSGQRFLWVVKNLPEDERSKTTEDMGDFDLESILPEGFLNRVKEKAMVVKSWAPQVAVLNHKSVGGFVTHCGWNSVLEAVVAGVPMVAWPLYAEQHLNRNILVEDMKMAIQVEQRDDDDGFVTGDELEVRVRELMESEKGKEMRQKSWMMRQRSLDSWLESGSSIRALGKLVEPWKKIC</sequence>
<evidence type="ECO:0000256" key="6">
    <source>
        <dbReference type="ARBA" id="ARBA00047606"/>
    </source>
</evidence>
<dbReference type="FunFam" id="3.40.50.2000:FF:000020">
    <property type="entry name" value="Glycosyltransferase"/>
    <property type="match status" value="1"/>
</dbReference>
<reference evidence="9" key="1">
    <citation type="journal article" date="2010" name="Nat. Biotechnol.">
        <title>Draft genome sequence of the oilseed species Ricinus communis.</title>
        <authorList>
            <person name="Chan A.P."/>
            <person name="Crabtree J."/>
            <person name="Zhao Q."/>
            <person name="Lorenzi H."/>
            <person name="Orvis J."/>
            <person name="Puiu D."/>
            <person name="Melake-Berhan A."/>
            <person name="Jones K.M."/>
            <person name="Redman J."/>
            <person name="Chen G."/>
            <person name="Cahoon E.B."/>
            <person name="Gedil M."/>
            <person name="Stanke M."/>
            <person name="Haas B.J."/>
            <person name="Wortman J.R."/>
            <person name="Fraser-Liggett C.M."/>
            <person name="Ravel J."/>
            <person name="Rabinowicz P.D."/>
        </authorList>
    </citation>
    <scope>NUCLEOTIDE SEQUENCE [LARGE SCALE GENOMIC DNA]</scope>
    <source>
        <strain evidence="9">cv. Hale</strain>
    </source>
</reference>
<dbReference type="eggNOG" id="KOG1192">
    <property type="taxonomic scope" value="Eukaryota"/>
</dbReference>